<accession>A0A1C1CGY4</accession>
<feature type="region of interest" description="Disordered" evidence="3">
    <location>
        <begin position="1"/>
        <end position="42"/>
    </location>
</feature>
<proteinExistence type="inferred from homology"/>
<dbReference type="AlphaFoldDB" id="A0A1C1CGY4"/>
<dbReference type="Gene3D" id="2.40.160.120">
    <property type="match status" value="1"/>
</dbReference>
<dbReference type="Gene3D" id="3.30.70.3490">
    <property type="match status" value="1"/>
</dbReference>
<evidence type="ECO:0000256" key="2">
    <source>
        <dbReference type="RuleBase" id="RU003844"/>
    </source>
</evidence>
<dbReference type="InterPro" id="IPR037239">
    <property type="entry name" value="OSBP_sf"/>
</dbReference>
<keyword evidence="5" id="KW-1185">Reference proteome</keyword>
<dbReference type="GO" id="GO:0032934">
    <property type="term" value="F:sterol binding"/>
    <property type="evidence" value="ECO:0007669"/>
    <property type="project" value="TreeGrafter"/>
</dbReference>
<dbReference type="PANTHER" id="PTHR10972:SF212">
    <property type="entry name" value="OXYSTEROL-BINDING PROTEIN-LIKE PROTEIN 1"/>
    <property type="match status" value="1"/>
</dbReference>
<dbReference type="GO" id="GO:0005829">
    <property type="term" value="C:cytosol"/>
    <property type="evidence" value="ECO:0007669"/>
    <property type="project" value="TreeGrafter"/>
</dbReference>
<comment type="caution">
    <text evidence="4">The sequence shown here is derived from an EMBL/GenBank/DDBJ whole genome shotgun (WGS) entry which is preliminary data.</text>
</comment>
<dbReference type="eggNOG" id="KOG2210">
    <property type="taxonomic scope" value="Eukaryota"/>
</dbReference>
<feature type="compositionally biased region" description="Low complexity" evidence="3">
    <location>
        <begin position="11"/>
        <end position="22"/>
    </location>
</feature>
<comment type="similarity">
    <text evidence="1 2">Belongs to the OSBP family.</text>
</comment>
<reference evidence="5" key="1">
    <citation type="submission" date="2015-07" db="EMBL/GenBank/DDBJ databases">
        <authorList>
            <person name="Teixeira M.M."/>
            <person name="Souza R.C."/>
            <person name="Almeida L.G."/>
            <person name="Vicente V.A."/>
            <person name="de Hoog S."/>
            <person name="Bocca A.L."/>
            <person name="de Almeida S.R."/>
            <person name="Vasconcelos A.T."/>
            <person name="Felipe M.S."/>
        </authorList>
    </citation>
    <scope>NUCLEOTIDE SEQUENCE [LARGE SCALE GENOMIC DNA]</scope>
    <source>
        <strain evidence="5">KSF</strain>
    </source>
</reference>
<organism evidence="4 5">
    <name type="scientific">Cladophialophora carrionii</name>
    <dbReference type="NCBI Taxonomy" id="86049"/>
    <lineage>
        <taxon>Eukaryota</taxon>
        <taxon>Fungi</taxon>
        <taxon>Dikarya</taxon>
        <taxon>Ascomycota</taxon>
        <taxon>Pezizomycotina</taxon>
        <taxon>Eurotiomycetes</taxon>
        <taxon>Chaetothyriomycetidae</taxon>
        <taxon>Chaetothyriales</taxon>
        <taxon>Herpotrichiellaceae</taxon>
        <taxon>Cladophialophora</taxon>
    </lineage>
</organism>
<feature type="region of interest" description="Disordered" evidence="3">
    <location>
        <begin position="161"/>
        <end position="190"/>
    </location>
</feature>
<name>A0A1C1CGY4_9EURO</name>
<dbReference type="PROSITE" id="PS01013">
    <property type="entry name" value="OSBP"/>
    <property type="match status" value="1"/>
</dbReference>
<evidence type="ECO:0000256" key="3">
    <source>
        <dbReference type="SAM" id="MobiDB-lite"/>
    </source>
</evidence>
<dbReference type="Pfam" id="PF01237">
    <property type="entry name" value="Oxysterol_BP"/>
    <property type="match status" value="1"/>
</dbReference>
<evidence type="ECO:0000256" key="1">
    <source>
        <dbReference type="ARBA" id="ARBA00008842"/>
    </source>
</evidence>
<dbReference type="STRING" id="86049.A0A1C1CGY4"/>
<protein>
    <submittedName>
        <fullName evidence="4">Putative oxysterol-binding protein</fullName>
    </submittedName>
</protein>
<dbReference type="VEuPathDB" id="FungiDB:CLCR_03401"/>
<dbReference type="EMBL" id="LGRB01000013">
    <property type="protein sequence ID" value="OCT47711.1"/>
    <property type="molecule type" value="Genomic_DNA"/>
</dbReference>
<gene>
    <name evidence="4" type="ORF">CLCR_03401</name>
</gene>
<dbReference type="VEuPathDB" id="FungiDB:G647_04630"/>
<evidence type="ECO:0000313" key="5">
    <source>
        <dbReference type="Proteomes" id="UP000094526"/>
    </source>
</evidence>
<sequence length="491" mass="55004">MTSTSNTPFATPATSNPNTRPSTPNPPTPPTGAAVPSDNDLRDDSSKLRTFLGLLKKFIGVSDIANVRFSLPSQLIEPIPNLEYWHYLDRPETFVSIGRSNEPLGRMLEVLRFWFTKDLKYVKGKPCKPYNSTLGEFFRCEEYDRLTIAARQCVWEVNQSAPPISEPSKAPPQPPADPNQALANGNADPKTADKTPIRVSFLTEQTSHHPPVSAYWYDCPQLGISARGYDQISAKFTGTSVRVTPGIYNRGIFITLAQRNNEEYQLVHPAASLGGLLRGSLYISVADTCSITCPQTRLKCLLTYVEESWFGKAQNRVHGLIFRYDPTDDKYTRVKDVPDRDVLAKVEGCWQEQITYTIPNSAAVKESKTLQPTSDKQLLIDLQPLFPVQKKCPSPDEQLPNESRTFWSEVTTAINEKRFSDATRVKQDLEQAQRDKAAKRKELNVEFQPRFFTGVTESSGKPELTEYGKEVLKGMGEGKYGINFVPEPGID</sequence>
<dbReference type="GO" id="GO:0016020">
    <property type="term" value="C:membrane"/>
    <property type="evidence" value="ECO:0007669"/>
    <property type="project" value="TreeGrafter"/>
</dbReference>
<evidence type="ECO:0000313" key="4">
    <source>
        <dbReference type="EMBL" id="OCT47711.1"/>
    </source>
</evidence>
<dbReference type="PANTHER" id="PTHR10972">
    <property type="entry name" value="OXYSTEROL-BINDING PROTEIN-RELATED"/>
    <property type="match status" value="1"/>
</dbReference>
<dbReference type="Proteomes" id="UP000094526">
    <property type="component" value="Unassembled WGS sequence"/>
</dbReference>
<dbReference type="OrthoDB" id="48057at2759"/>
<dbReference type="InterPro" id="IPR000648">
    <property type="entry name" value="Oxysterol-bd"/>
</dbReference>
<dbReference type="SUPFAM" id="SSF144000">
    <property type="entry name" value="Oxysterol-binding protein-like"/>
    <property type="match status" value="1"/>
</dbReference>
<dbReference type="InterPro" id="IPR018494">
    <property type="entry name" value="Oxysterol-bd_CS"/>
</dbReference>